<keyword evidence="3" id="KW-1185">Reference proteome</keyword>
<dbReference type="Proteomes" id="UP001319180">
    <property type="component" value="Unassembled WGS sequence"/>
</dbReference>
<keyword evidence="1" id="KW-1133">Transmembrane helix</keyword>
<name>A0AAP2D6L7_9BACT</name>
<keyword evidence="1" id="KW-0472">Membrane</keyword>
<accession>A0AAP2D6L7</accession>
<protein>
    <submittedName>
        <fullName evidence="2">Uncharacterized protein</fullName>
    </submittedName>
</protein>
<dbReference type="RefSeq" id="WP_254088746.1">
    <property type="nucleotide sequence ID" value="NZ_JAHESC010000003.1"/>
</dbReference>
<dbReference type="AlphaFoldDB" id="A0AAP2D6L7"/>
<sequence>MRKSNESRPNKMVGTLLVLLIAICLQDACTGHHNVYWTFLMVCIISILLLFKYIADPKQQNAVEVEKGVLKKTDIA</sequence>
<evidence type="ECO:0000256" key="1">
    <source>
        <dbReference type="SAM" id="Phobius"/>
    </source>
</evidence>
<evidence type="ECO:0000313" key="2">
    <source>
        <dbReference type="EMBL" id="MBT1685496.1"/>
    </source>
</evidence>
<comment type="caution">
    <text evidence="2">The sequence shown here is derived from an EMBL/GenBank/DDBJ whole genome shotgun (WGS) entry which is preliminary data.</text>
</comment>
<keyword evidence="1" id="KW-0812">Transmembrane</keyword>
<feature type="transmembrane region" description="Helical" evidence="1">
    <location>
        <begin position="36"/>
        <end position="55"/>
    </location>
</feature>
<proteinExistence type="predicted"/>
<reference evidence="2 3" key="1">
    <citation type="submission" date="2021-05" db="EMBL/GenBank/DDBJ databases">
        <title>A Polyphasic approach of four new species of the genus Ohtaekwangia: Ohtaekwangia histidinii sp. nov., Ohtaekwangia cretensis sp. nov., Ohtaekwangia indiensis sp. nov., Ohtaekwangia reichenbachii sp. nov. from diverse environment.</title>
        <authorList>
            <person name="Octaviana S."/>
        </authorList>
    </citation>
    <scope>NUCLEOTIDE SEQUENCE [LARGE SCALE GENOMIC DNA]</scope>
    <source>
        <strain evidence="2 3">PWU37</strain>
    </source>
</reference>
<organism evidence="2 3">
    <name type="scientific">Dawidia soli</name>
    <dbReference type="NCBI Taxonomy" id="2782352"/>
    <lineage>
        <taxon>Bacteria</taxon>
        <taxon>Pseudomonadati</taxon>
        <taxon>Bacteroidota</taxon>
        <taxon>Cytophagia</taxon>
        <taxon>Cytophagales</taxon>
        <taxon>Chryseotaleaceae</taxon>
        <taxon>Dawidia</taxon>
    </lineage>
</organism>
<dbReference type="EMBL" id="JAHESC010000003">
    <property type="protein sequence ID" value="MBT1685496.1"/>
    <property type="molecule type" value="Genomic_DNA"/>
</dbReference>
<evidence type="ECO:0000313" key="3">
    <source>
        <dbReference type="Proteomes" id="UP001319180"/>
    </source>
</evidence>
<gene>
    <name evidence="2" type="ORF">KK078_02955</name>
</gene>